<accession>A0A3R7INL4</accession>
<dbReference type="Proteomes" id="UP000028058">
    <property type="component" value="Unassembled WGS sequence"/>
</dbReference>
<feature type="region of interest" description="Disordered" evidence="1">
    <location>
        <begin position="71"/>
        <end position="92"/>
    </location>
</feature>
<keyword evidence="3" id="KW-1185">Reference proteome</keyword>
<dbReference type="RefSeq" id="WP_043467581.1">
    <property type="nucleotide sequence ID" value="NZ_JNAD02000013.1"/>
</dbReference>
<proteinExistence type="predicted"/>
<reference evidence="2 3" key="1">
    <citation type="journal article" date="2014" name="Genome Announc.">
        <title>Draft Genome Sequence of Streptomyces fradiae ATCC 19609, a Strain Highly Sensitive to Antibiotics.</title>
        <authorList>
            <person name="Bekker O.B."/>
            <person name="Klimina K.M."/>
            <person name="Vatlin A.A."/>
            <person name="Zakharevich N.V."/>
            <person name="Kasianov A.S."/>
            <person name="Danilenko V.N."/>
        </authorList>
    </citation>
    <scope>NUCLEOTIDE SEQUENCE [LARGE SCALE GENOMIC DNA]</scope>
    <source>
        <strain evidence="2 3">ATCC 19609</strain>
    </source>
</reference>
<gene>
    <name evidence="2" type="ORF">SFRA_025045</name>
</gene>
<name>A0A3R7INL4_9ACTN</name>
<evidence type="ECO:0000256" key="1">
    <source>
        <dbReference type="SAM" id="MobiDB-lite"/>
    </source>
</evidence>
<comment type="caution">
    <text evidence="2">The sequence shown here is derived from an EMBL/GenBank/DDBJ whole genome shotgun (WGS) entry which is preliminary data.</text>
</comment>
<protein>
    <submittedName>
        <fullName evidence="2">Uncharacterized protein</fullName>
    </submittedName>
</protein>
<evidence type="ECO:0000313" key="2">
    <source>
        <dbReference type="EMBL" id="RKM92651.1"/>
    </source>
</evidence>
<sequence>MADELHLPLTDEERERLAEAAAERAQTPEEYVRSLVAENIDGRFLRALQGLRAELPALAAHEAPEVPVVRGELPADEAPMSSRDLGQDRSAA</sequence>
<dbReference type="AlphaFoldDB" id="A0A3R7INL4"/>
<organism evidence="2 3">
    <name type="scientific">Streptomyces xinghaiensis</name>
    <dbReference type="NCBI Taxonomy" id="1038928"/>
    <lineage>
        <taxon>Bacteria</taxon>
        <taxon>Bacillati</taxon>
        <taxon>Actinomycetota</taxon>
        <taxon>Actinomycetes</taxon>
        <taxon>Kitasatosporales</taxon>
        <taxon>Streptomycetaceae</taxon>
        <taxon>Streptomyces</taxon>
    </lineage>
</organism>
<evidence type="ECO:0000313" key="3">
    <source>
        <dbReference type="Proteomes" id="UP000028058"/>
    </source>
</evidence>
<dbReference type="EMBL" id="JNAD02000013">
    <property type="protein sequence ID" value="RKM92651.1"/>
    <property type="molecule type" value="Genomic_DNA"/>
</dbReference>